<protein>
    <submittedName>
        <fullName evidence="2">Uncharacterized protein</fullName>
    </submittedName>
</protein>
<feature type="region of interest" description="Disordered" evidence="1">
    <location>
        <begin position="30"/>
        <end position="440"/>
    </location>
</feature>
<feature type="compositionally biased region" description="Basic and acidic residues" evidence="1">
    <location>
        <begin position="209"/>
        <end position="226"/>
    </location>
</feature>
<evidence type="ECO:0000256" key="1">
    <source>
        <dbReference type="SAM" id="MobiDB-lite"/>
    </source>
</evidence>
<dbReference type="Proteomes" id="UP001222325">
    <property type="component" value="Unassembled WGS sequence"/>
</dbReference>
<organism evidence="2 3">
    <name type="scientific">Mycena belliarum</name>
    <dbReference type="NCBI Taxonomy" id="1033014"/>
    <lineage>
        <taxon>Eukaryota</taxon>
        <taxon>Fungi</taxon>
        <taxon>Dikarya</taxon>
        <taxon>Basidiomycota</taxon>
        <taxon>Agaricomycotina</taxon>
        <taxon>Agaricomycetes</taxon>
        <taxon>Agaricomycetidae</taxon>
        <taxon>Agaricales</taxon>
        <taxon>Marasmiineae</taxon>
        <taxon>Mycenaceae</taxon>
        <taxon>Mycena</taxon>
    </lineage>
</organism>
<dbReference type="EMBL" id="JARJCN010000082">
    <property type="protein sequence ID" value="KAJ7076355.1"/>
    <property type="molecule type" value="Genomic_DNA"/>
</dbReference>
<evidence type="ECO:0000313" key="2">
    <source>
        <dbReference type="EMBL" id="KAJ7076355.1"/>
    </source>
</evidence>
<name>A0AAD6TUW4_9AGAR</name>
<sequence>MAIHARPSSAIDSAGDMAVETAMASDNAMFHQESLVSSKKPDDSLEPTGATIPSPIGSPRRDKKPNSNVLRFHTPEITAAYDPIQPAEDFPPTPVQQNKSTSVGTPSTPRMVQRMKDRNGKIPVRLSQLDPPFALTPQTRATSLHPVQNDIVTEGQVDDGVSQKSKTRSSTRISSIPPPLPPSPQLTKRRRAPNKTAEQRAQEAAAKLVAKEERARIRKEKAETKAAGKKGATNAKDSTPPPSDHMTVAEAQIERPTYSSPHTSRTPMSQDEWTVLKSASPLDEEYQDAGSMRDELRSSSPEPPNHQDGENAPLFLPAESQLPFPYSQWDSVPDDFRPGSPQNSGDEEEEEEVAMSMKSSQSRPGTYRRLTDIASQPSLFSTPPLRPAEFLPSTFPRAKDKREELYGTVPRDDDSTDSDSSAGDAPSHIPKSRRAGMAQV</sequence>
<reference evidence="2" key="1">
    <citation type="submission" date="2023-03" db="EMBL/GenBank/DDBJ databases">
        <title>Massive genome expansion in bonnet fungi (Mycena s.s.) driven by repeated elements and novel gene families across ecological guilds.</title>
        <authorList>
            <consortium name="Lawrence Berkeley National Laboratory"/>
            <person name="Harder C.B."/>
            <person name="Miyauchi S."/>
            <person name="Viragh M."/>
            <person name="Kuo A."/>
            <person name="Thoen E."/>
            <person name="Andreopoulos B."/>
            <person name="Lu D."/>
            <person name="Skrede I."/>
            <person name="Drula E."/>
            <person name="Henrissat B."/>
            <person name="Morin E."/>
            <person name="Kohler A."/>
            <person name="Barry K."/>
            <person name="LaButti K."/>
            <person name="Morin E."/>
            <person name="Salamov A."/>
            <person name="Lipzen A."/>
            <person name="Mereny Z."/>
            <person name="Hegedus B."/>
            <person name="Baldrian P."/>
            <person name="Stursova M."/>
            <person name="Weitz H."/>
            <person name="Taylor A."/>
            <person name="Grigoriev I.V."/>
            <person name="Nagy L.G."/>
            <person name="Martin F."/>
            <person name="Kauserud H."/>
        </authorList>
    </citation>
    <scope>NUCLEOTIDE SEQUENCE</scope>
    <source>
        <strain evidence="2">CBHHK173m</strain>
    </source>
</reference>
<comment type="caution">
    <text evidence="2">The sequence shown here is derived from an EMBL/GenBank/DDBJ whole genome shotgun (WGS) entry which is preliminary data.</text>
</comment>
<feature type="compositionally biased region" description="Polar residues" evidence="1">
    <location>
        <begin position="136"/>
        <end position="146"/>
    </location>
</feature>
<feature type="compositionally biased region" description="Polar residues" evidence="1">
    <location>
        <begin position="95"/>
        <end position="110"/>
    </location>
</feature>
<feature type="compositionally biased region" description="Low complexity" evidence="1">
    <location>
        <begin position="162"/>
        <end position="175"/>
    </location>
</feature>
<dbReference type="AlphaFoldDB" id="A0AAD6TUW4"/>
<accession>A0AAD6TUW4</accession>
<gene>
    <name evidence="2" type="ORF">B0H15DRAFT_864243</name>
</gene>
<evidence type="ECO:0000313" key="3">
    <source>
        <dbReference type="Proteomes" id="UP001222325"/>
    </source>
</evidence>
<feature type="compositionally biased region" description="Polar residues" evidence="1">
    <location>
        <begin position="257"/>
        <end position="272"/>
    </location>
</feature>
<keyword evidence="3" id="KW-1185">Reference proteome</keyword>
<feature type="compositionally biased region" description="Basic and acidic residues" evidence="1">
    <location>
        <begin position="397"/>
        <end position="413"/>
    </location>
</feature>
<proteinExistence type="predicted"/>